<dbReference type="Proteomes" id="UP000323454">
    <property type="component" value="Unassembled WGS sequence"/>
</dbReference>
<dbReference type="GO" id="GO:0016491">
    <property type="term" value="F:oxidoreductase activity"/>
    <property type="evidence" value="ECO:0007669"/>
    <property type="project" value="UniProtKB-KW"/>
</dbReference>
<dbReference type="InterPro" id="IPR029039">
    <property type="entry name" value="Flavoprotein-like_sf"/>
</dbReference>
<dbReference type="PANTHER" id="PTHR43408:SF2">
    <property type="entry name" value="FMN REDUCTASE (NADPH)"/>
    <property type="match status" value="1"/>
</dbReference>
<evidence type="ECO:0000259" key="4">
    <source>
        <dbReference type="Pfam" id="PF03358"/>
    </source>
</evidence>
<dbReference type="InterPro" id="IPR005025">
    <property type="entry name" value="FMN_Rdtase-like_dom"/>
</dbReference>
<reference evidence="5 6" key="2">
    <citation type="submission" date="2019-09" db="EMBL/GenBank/DDBJ databases">
        <authorList>
            <person name="Jin C."/>
        </authorList>
    </citation>
    <scope>NUCLEOTIDE SEQUENCE [LARGE SCALE GENOMIC DNA]</scope>
    <source>
        <strain evidence="5 6">AN110305</strain>
    </source>
</reference>
<dbReference type="Gene3D" id="3.40.50.360">
    <property type="match status" value="1"/>
</dbReference>
<evidence type="ECO:0000256" key="3">
    <source>
        <dbReference type="ARBA" id="ARBA00023002"/>
    </source>
</evidence>
<dbReference type="SUPFAM" id="SSF52218">
    <property type="entry name" value="Flavoproteins"/>
    <property type="match status" value="1"/>
</dbReference>
<keyword evidence="3" id="KW-0560">Oxidoreductase</keyword>
<proteinExistence type="predicted"/>
<dbReference type="Pfam" id="PF03358">
    <property type="entry name" value="FMN_red"/>
    <property type="match status" value="1"/>
</dbReference>
<dbReference type="PANTHER" id="PTHR43408">
    <property type="entry name" value="FMN REDUCTASE (NADPH)"/>
    <property type="match status" value="1"/>
</dbReference>
<evidence type="ECO:0000256" key="1">
    <source>
        <dbReference type="ARBA" id="ARBA00022630"/>
    </source>
</evidence>
<dbReference type="AlphaFoldDB" id="A0A5B2WRN0"/>
<protein>
    <submittedName>
        <fullName evidence="5">NAD(P)H-dependent oxidoreductase</fullName>
    </submittedName>
</protein>
<evidence type="ECO:0000313" key="5">
    <source>
        <dbReference type="EMBL" id="KAA2254331.1"/>
    </source>
</evidence>
<reference evidence="5 6" key="1">
    <citation type="submission" date="2019-09" db="EMBL/GenBank/DDBJ databases">
        <title>Goodfellowia gen. nov., a new genus of the Pseudonocardineae related to Actinoalloteichus, containing Goodfellowia coeruleoviolacea gen. nov., comb. nov. gen. nov., comb. nov.</title>
        <authorList>
            <person name="Labeda D."/>
        </authorList>
    </citation>
    <scope>NUCLEOTIDE SEQUENCE [LARGE SCALE GENOMIC DNA]</scope>
    <source>
        <strain evidence="5 6">AN110305</strain>
    </source>
</reference>
<comment type="caution">
    <text evidence="5">The sequence shown here is derived from an EMBL/GenBank/DDBJ whole genome shotgun (WGS) entry which is preliminary data.</text>
</comment>
<keyword evidence="1" id="KW-0285">Flavoprotein</keyword>
<gene>
    <name evidence="5" type="ORF">F0L68_30600</name>
</gene>
<evidence type="ECO:0000313" key="6">
    <source>
        <dbReference type="Proteomes" id="UP000323454"/>
    </source>
</evidence>
<name>A0A5B2WRN0_9PSEU</name>
<feature type="domain" description="NADPH-dependent FMN reductase-like" evidence="4">
    <location>
        <begin position="1"/>
        <end position="144"/>
    </location>
</feature>
<accession>A0A5B2WRN0</accession>
<sequence length="190" mass="19145">MVVGVLVGNPRPASRTLNAALALRAAVRQSLSERGRRVAEDGPLVDAAELAAEVFAPGGDRVRAALAELATADVLVVASPTYKATYTGLLKAVLDQAPGGWLTGTVAVPLLVAASDRHALAVELHLRPLLVELGAIVPGRGVFLNESVLGGDLDALAASLVEQLDGAGTSAALSALTSDAGSTEKVGVGQ</sequence>
<keyword evidence="2" id="KW-0288">FMN</keyword>
<dbReference type="EMBL" id="VUOB01000062">
    <property type="protein sequence ID" value="KAA2254331.1"/>
    <property type="molecule type" value="Genomic_DNA"/>
</dbReference>
<dbReference type="InterPro" id="IPR051814">
    <property type="entry name" value="NAD(P)H-dep_FMN_reductase"/>
</dbReference>
<keyword evidence="6" id="KW-1185">Reference proteome</keyword>
<dbReference type="OrthoDB" id="1643408at2"/>
<evidence type="ECO:0000256" key="2">
    <source>
        <dbReference type="ARBA" id="ARBA00022643"/>
    </source>
</evidence>
<organism evidence="5 6">
    <name type="scientific">Solihabitans fulvus</name>
    <dbReference type="NCBI Taxonomy" id="1892852"/>
    <lineage>
        <taxon>Bacteria</taxon>
        <taxon>Bacillati</taxon>
        <taxon>Actinomycetota</taxon>
        <taxon>Actinomycetes</taxon>
        <taxon>Pseudonocardiales</taxon>
        <taxon>Pseudonocardiaceae</taxon>
        <taxon>Solihabitans</taxon>
    </lineage>
</organism>